<accession>A9VBV1</accession>
<dbReference type="AlphaFoldDB" id="A9VBV1"/>
<dbReference type="EMBL" id="CH991578">
    <property type="protein sequence ID" value="EDQ85040.1"/>
    <property type="molecule type" value="Genomic_DNA"/>
</dbReference>
<evidence type="ECO:0000313" key="2">
    <source>
        <dbReference type="Proteomes" id="UP000001357"/>
    </source>
</evidence>
<dbReference type="GeneID" id="5895422"/>
<keyword evidence="2" id="KW-1185">Reference proteome</keyword>
<proteinExistence type="predicted"/>
<dbReference type="Proteomes" id="UP000001357">
    <property type="component" value="Unassembled WGS sequence"/>
</dbReference>
<organism evidence="1 2">
    <name type="scientific">Monosiga brevicollis</name>
    <name type="common">Choanoflagellate</name>
    <dbReference type="NCBI Taxonomy" id="81824"/>
    <lineage>
        <taxon>Eukaryota</taxon>
        <taxon>Choanoflagellata</taxon>
        <taxon>Craspedida</taxon>
        <taxon>Salpingoecidae</taxon>
        <taxon>Monosiga</taxon>
    </lineage>
</organism>
<evidence type="ECO:0000313" key="1">
    <source>
        <dbReference type="EMBL" id="EDQ85040.1"/>
    </source>
</evidence>
<protein>
    <submittedName>
        <fullName evidence="1">Uncharacterized protein</fullName>
    </submittedName>
</protein>
<gene>
    <name evidence="1" type="ORF">MONBRDRAFT_29694</name>
</gene>
<dbReference type="InParanoid" id="A9VBV1"/>
<sequence>MVPGSSQPAKAMGCEEDFAVADIVAAADVETPIPSARPSAAVHMHALEEAEDRLDSAASAGALPQPDELCGAAAPVHRFGSPVPGDVLQAAAMRKGIDDICVLAQADHVWTYCARLCHWLEDARTYLQQSLAHRPTPPVDALVQHHLVPFLMNFNALRAQSHWPEHQLAPRISYFSAAACLHHLISMDMTERADDPILGPLHKLPQLPLNDLVQLSLLMLHTRTCGAGQCPLCNRVGQSLVPVQAAEDARS</sequence>
<dbReference type="KEGG" id="mbr:MONBRDRAFT_29694"/>
<dbReference type="RefSeq" id="XP_001750210.1">
    <property type="nucleotide sequence ID" value="XM_001750158.1"/>
</dbReference>
<name>A9VBV1_MONBE</name>
<reference evidence="1 2" key="1">
    <citation type="journal article" date="2008" name="Nature">
        <title>The genome of the choanoflagellate Monosiga brevicollis and the origin of metazoans.</title>
        <authorList>
            <consortium name="JGI Sequencing"/>
            <person name="King N."/>
            <person name="Westbrook M.J."/>
            <person name="Young S.L."/>
            <person name="Kuo A."/>
            <person name="Abedin M."/>
            <person name="Chapman J."/>
            <person name="Fairclough S."/>
            <person name="Hellsten U."/>
            <person name="Isogai Y."/>
            <person name="Letunic I."/>
            <person name="Marr M."/>
            <person name="Pincus D."/>
            <person name="Putnam N."/>
            <person name="Rokas A."/>
            <person name="Wright K.J."/>
            <person name="Zuzow R."/>
            <person name="Dirks W."/>
            <person name="Good M."/>
            <person name="Goodstein D."/>
            <person name="Lemons D."/>
            <person name="Li W."/>
            <person name="Lyons J.B."/>
            <person name="Morris A."/>
            <person name="Nichols S."/>
            <person name="Richter D.J."/>
            <person name="Salamov A."/>
            <person name="Bork P."/>
            <person name="Lim W.A."/>
            <person name="Manning G."/>
            <person name="Miller W.T."/>
            <person name="McGinnis W."/>
            <person name="Shapiro H."/>
            <person name="Tjian R."/>
            <person name="Grigoriev I.V."/>
            <person name="Rokhsar D."/>
        </authorList>
    </citation>
    <scope>NUCLEOTIDE SEQUENCE [LARGE SCALE GENOMIC DNA]</scope>
    <source>
        <strain evidence="2">MX1 / ATCC 50154</strain>
    </source>
</reference>